<dbReference type="eggNOG" id="ENOG5031THE">
    <property type="taxonomic scope" value="Bacteria"/>
</dbReference>
<gene>
    <name evidence="1" type="ORF">BN159_3865</name>
</gene>
<dbReference type="OrthoDB" id="4130898at2"/>
<name>K4R6A7_STRDJ</name>
<accession>K4R6A7</accession>
<dbReference type="STRING" id="1214101.BN159_3865"/>
<dbReference type="AlphaFoldDB" id="K4R6A7"/>
<dbReference type="PATRIC" id="fig|1214101.3.peg.3920"/>
<evidence type="ECO:0000313" key="1">
    <source>
        <dbReference type="EMBL" id="CCK28244.1"/>
    </source>
</evidence>
<dbReference type="Proteomes" id="UP000008043">
    <property type="component" value="Chromosome"/>
</dbReference>
<keyword evidence="2" id="KW-1185">Reference proteome</keyword>
<dbReference type="KEGG" id="sdv:BN159_3865"/>
<dbReference type="RefSeq" id="WP_015658599.1">
    <property type="nucleotide sequence ID" value="NC_020504.1"/>
</dbReference>
<evidence type="ECO:0000313" key="2">
    <source>
        <dbReference type="Proteomes" id="UP000008043"/>
    </source>
</evidence>
<sequence length="201" mass="21670">METSSESLKFELTPYSVKPKRELPRAGLKGEVGHFGAVTVERSPLYRPGDKGMDTARLSGPAFPETVFRGKRRSGRPSLFKAELTLDGKKAELRFNSRAVRKEDRALHIAHEGREYVYSVEGLGKPRVLERAGVKIAMESGQFVPGADGAPSVGTATGPVDVVDLAVALVLEQVDTDALTLGGAIASSPFALMQRFSDRAE</sequence>
<dbReference type="EMBL" id="HE971709">
    <property type="protein sequence ID" value="CCK28244.1"/>
    <property type="molecule type" value="Genomic_DNA"/>
</dbReference>
<reference evidence="1 2" key="1">
    <citation type="journal article" date="2012" name="J. Bacteriol.">
        <title>Genome sequence of the bacterium Streptomyces davawensis JCM 4913 and heterologous production of the unique antibiotic roseoflavin.</title>
        <authorList>
            <person name="Jankowitsch F."/>
            <person name="Schwarz J."/>
            <person name="Ruckert C."/>
            <person name="Gust B."/>
            <person name="Szczepanowski R."/>
            <person name="Blom J."/>
            <person name="Pelzer S."/>
            <person name="Kalinowski J."/>
            <person name="Mack M."/>
        </authorList>
    </citation>
    <scope>NUCLEOTIDE SEQUENCE [LARGE SCALE GENOMIC DNA]</scope>
    <source>
        <strain evidence="2">DSM 101723 / JCM 4913 / KCC S-0913 / 768</strain>
    </source>
</reference>
<protein>
    <submittedName>
        <fullName evidence="1">Uncharacterized protein</fullName>
    </submittedName>
</protein>
<organism evidence="1 2">
    <name type="scientific">Streptomyces davaonensis (strain DSM 101723 / JCM 4913 / KCC S-0913 / 768)</name>
    <dbReference type="NCBI Taxonomy" id="1214101"/>
    <lineage>
        <taxon>Bacteria</taxon>
        <taxon>Bacillati</taxon>
        <taxon>Actinomycetota</taxon>
        <taxon>Actinomycetes</taxon>
        <taxon>Kitasatosporales</taxon>
        <taxon>Streptomycetaceae</taxon>
        <taxon>Streptomyces</taxon>
    </lineage>
</organism>
<dbReference type="HOGENOM" id="CLU_1336927_0_0_11"/>
<proteinExistence type="predicted"/>